<organism evidence="3 4">
    <name type="scientific">Diceros bicornis minor</name>
    <name type="common">South-central black rhinoceros</name>
    <dbReference type="NCBI Taxonomy" id="77932"/>
    <lineage>
        <taxon>Eukaryota</taxon>
        <taxon>Metazoa</taxon>
        <taxon>Chordata</taxon>
        <taxon>Craniata</taxon>
        <taxon>Vertebrata</taxon>
        <taxon>Euteleostomi</taxon>
        <taxon>Mammalia</taxon>
        <taxon>Eutheria</taxon>
        <taxon>Laurasiatheria</taxon>
        <taxon>Perissodactyla</taxon>
        <taxon>Rhinocerotidae</taxon>
        <taxon>Diceros</taxon>
    </lineage>
</organism>
<dbReference type="InterPro" id="IPR022168">
    <property type="entry name" value="GARIL-like_Rab2B-bd"/>
</dbReference>
<accession>A0A7J7F2W6</accession>
<protein>
    <recommendedName>
        <fullName evidence="2">Golgi associated RAB2 interactor protein-like Rab2B-binding domain-containing protein</fullName>
    </recommendedName>
</protein>
<sequence length="143" mass="16296">MWLRHQGKGNRLATTLELTRQLPLKFVKTAIHSHEKQQPHLKLATGYSSYLMLCPLQMQEIFLLAGKTLFTPQDHQWRLIAVCRPSWLRAQWTYLCLRQSLVAVELHGEGDHSHVGIRSLPMVSEVTSSPYAEGEGIQHVLCA</sequence>
<reference evidence="3 4" key="1">
    <citation type="journal article" date="2020" name="Mol. Biol. Evol.">
        <title>Interspecific Gene Flow and the Evolution of Specialization in Black and White Rhinoceros.</title>
        <authorList>
            <person name="Moodley Y."/>
            <person name="Westbury M.V."/>
            <person name="Russo I.M."/>
            <person name="Gopalakrishnan S."/>
            <person name="Rakotoarivelo A."/>
            <person name="Olsen R.A."/>
            <person name="Prost S."/>
            <person name="Tunstall T."/>
            <person name="Ryder O.A."/>
            <person name="Dalen L."/>
            <person name="Bruford M.W."/>
        </authorList>
    </citation>
    <scope>NUCLEOTIDE SEQUENCE [LARGE SCALE GENOMIC DNA]</scope>
    <source>
        <strain evidence="3">SBR-YM</strain>
        <tissue evidence="3">Skin</tissue>
    </source>
</reference>
<keyword evidence="4" id="KW-1185">Reference proteome</keyword>
<dbReference type="GO" id="GO:0005634">
    <property type="term" value="C:nucleus"/>
    <property type="evidence" value="ECO:0007669"/>
    <property type="project" value="TreeGrafter"/>
</dbReference>
<evidence type="ECO:0000313" key="4">
    <source>
        <dbReference type="Proteomes" id="UP000551758"/>
    </source>
</evidence>
<dbReference type="AlphaFoldDB" id="A0A7J7F2W6"/>
<evidence type="ECO:0000313" key="3">
    <source>
        <dbReference type="EMBL" id="KAF5922389.1"/>
    </source>
</evidence>
<dbReference type="Proteomes" id="UP000551758">
    <property type="component" value="Unassembled WGS sequence"/>
</dbReference>
<evidence type="ECO:0000259" key="2">
    <source>
        <dbReference type="Pfam" id="PF12480"/>
    </source>
</evidence>
<name>A0A7J7F2W6_DICBM</name>
<dbReference type="EMBL" id="JACDTQ010001475">
    <property type="protein sequence ID" value="KAF5922389.1"/>
    <property type="molecule type" value="Genomic_DNA"/>
</dbReference>
<dbReference type="PANTHER" id="PTHR22574">
    <property type="match status" value="1"/>
</dbReference>
<comment type="similarity">
    <text evidence="1">Belongs to the GARIN family.</text>
</comment>
<comment type="caution">
    <text evidence="3">The sequence shown here is derived from an EMBL/GenBank/DDBJ whole genome shotgun (WGS) entry which is preliminary data.</text>
</comment>
<dbReference type="Pfam" id="PF12480">
    <property type="entry name" value="GARIL_Rab2_bd"/>
    <property type="match status" value="1"/>
</dbReference>
<dbReference type="PANTHER" id="PTHR22574:SF2">
    <property type="entry name" value="GOLGI-ASSOCIATED RAB2 INTERACTOR PROTEIN 3"/>
    <property type="match status" value="1"/>
</dbReference>
<evidence type="ECO:0000256" key="1">
    <source>
        <dbReference type="ARBA" id="ARBA00038379"/>
    </source>
</evidence>
<proteinExistence type="inferred from homology"/>
<gene>
    <name evidence="3" type="ORF">HPG69_009429</name>
</gene>
<feature type="domain" description="Golgi associated RAB2 interactor protein-like Rab2B-binding" evidence="2">
    <location>
        <begin position="15"/>
        <end position="62"/>
    </location>
</feature>